<dbReference type="AlphaFoldDB" id="A0A0H2S8K9"/>
<comment type="subcellular location">
    <subcellularLocation>
        <location evidence="1">Nucleus</location>
    </subcellularLocation>
</comment>
<gene>
    <name evidence="7" type="ORF">SCHPADRAFT_820573</name>
</gene>
<keyword evidence="3" id="KW-0804">Transcription</keyword>
<accession>A0A0H2S8K9</accession>
<evidence type="ECO:0000259" key="6">
    <source>
        <dbReference type="PROSITE" id="PS51821"/>
    </source>
</evidence>
<dbReference type="STRING" id="27342.A0A0H2S8K9"/>
<protein>
    <recommendedName>
        <fullName evidence="6">Velvet domain-containing protein</fullName>
    </recommendedName>
</protein>
<feature type="domain" description="Velvet" evidence="6">
    <location>
        <begin position="119"/>
        <end position="311"/>
    </location>
</feature>
<evidence type="ECO:0000313" key="8">
    <source>
        <dbReference type="Proteomes" id="UP000053477"/>
    </source>
</evidence>
<dbReference type="PROSITE" id="PS51821">
    <property type="entry name" value="VELVET"/>
    <property type="match status" value="1"/>
</dbReference>
<feature type="compositionally biased region" description="Polar residues" evidence="5">
    <location>
        <begin position="70"/>
        <end position="83"/>
    </location>
</feature>
<feature type="region of interest" description="Disordered" evidence="5">
    <location>
        <begin position="1"/>
        <end position="107"/>
    </location>
</feature>
<evidence type="ECO:0000256" key="4">
    <source>
        <dbReference type="ARBA" id="ARBA00023242"/>
    </source>
</evidence>
<dbReference type="Pfam" id="PF11754">
    <property type="entry name" value="Velvet"/>
    <property type="match status" value="2"/>
</dbReference>
<dbReference type="InParanoid" id="A0A0H2S8K9"/>
<dbReference type="PANTHER" id="PTHR33572:SF15">
    <property type="entry name" value="VELVET DOMAIN-CONTAINING PROTEIN"/>
    <property type="match status" value="1"/>
</dbReference>
<dbReference type="Gene3D" id="2.60.40.3960">
    <property type="entry name" value="Velvet domain"/>
    <property type="match status" value="1"/>
</dbReference>
<keyword evidence="2" id="KW-0805">Transcription regulation</keyword>
<name>A0A0H2S8K9_9AGAM</name>
<dbReference type="InterPro" id="IPR037525">
    <property type="entry name" value="Velvet_dom"/>
</dbReference>
<dbReference type="InterPro" id="IPR038491">
    <property type="entry name" value="Velvet_dom_sf"/>
</dbReference>
<dbReference type="OrthoDB" id="3056235at2759"/>
<feature type="compositionally biased region" description="Low complexity" evidence="5">
    <location>
        <begin position="1"/>
        <end position="23"/>
    </location>
</feature>
<evidence type="ECO:0000256" key="1">
    <source>
        <dbReference type="ARBA" id="ARBA00004123"/>
    </source>
</evidence>
<reference evidence="7 8" key="1">
    <citation type="submission" date="2015-04" db="EMBL/GenBank/DDBJ databases">
        <title>Complete genome sequence of Schizopora paradoxa KUC8140, a cosmopolitan wood degrader in East Asia.</title>
        <authorList>
            <consortium name="DOE Joint Genome Institute"/>
            <person name="Min B."/>
            <person name="Park H."/>
            <person name="Jang Y."/>
            <person name="Kim J.-J."/>
            <person name="Kim K.H."/>
            <person name="Pangilinan J."/>
            <person name="Lipzen A."/>
            <person name="Riley R."/>
            <person name="Grigoriev I.V."/>
            <person name="Spatafora J.W."/>
            <person name="Choi I.-G."/>
        </authorList>
    </citation>
    <scope>NUCLEOTIDE SEQUENCE [LARGE SCALE GENOMIC DNA]</scope>
    <source>
        <strain evidence="7 8">KUC8140</strain>
    </source>
</reference>
<dbReference type="EMBL" id="KQ085899">
    <property type="protein sequence ID" value="KLO17963.1"/>
    <property type="molecule type" value="Genomic_DNA"/>
</dbReference>
<evidence type="ECO:0000256" key="3">
    <source>
        <dbReference type="ARBA" id="ARBA00023163"/>
    </source>
</evidence>
<organism evidence="7 8">
    <name type="scientific">Schizopora paradoxa</name>
    <dbReference type="NCBI Taxonomy" id="27342"/>
    <lineage>
        <taxon>Eukaryota</taxon>
        <taxon>Fungi</taxon>
        <taxon>Dikarya</taxon>
        <taxon>Basidiomycota</taxon>
        <taxon>Agaricomycotina</taxon>
        <taxon>Agaricomycetes</taxon>
        <taxon>Hymenochaetales</taxon>
        <taxon>Schizoporaceae</taxon>
        <taxon>Schizopora</taxon>
    </lineage>
</organism>
<dbReference type="Proteomes" id="UP000053477">
    <property type="component" value="Unassembled WGS sequence"/>
</dbReference>
<dbReference type="PANTHER" id="PTHR33572">
    <property type="entry name" value="SPORE DEVELOPMENT REGULATOR VOSA"/>
    <property type="match status" value="1"/>
</dbReference>
<keyword evidence="4" id="KW-0539">Nucleus</keyword>
<sequence>MSGSSSRSPYRSSSQSPRPRSSSTAGRIGDDATPAVPAGSGRERLAIRFLAGQQPPPRPTSAAGGGPTPSGYSRQRAISTHVPSSSSSHSRRPYVPAPSRLSGASHLPQAAMVPGLPDPRGRSYHLEVVQHPERSAEYASAVLSRLPLAPPPVVQLTIRDHMGAPVNPDTELPFLVAHLSLCSEDGTPLDMDFPGLQPAQSRLLYGTLVSSAQTLRNLQGSVGSYFIFPDVSVRQRGRYALRISLMRLPRQVLRIALYGGNPAVAAGAPVTTLTYVYTRVFDIVSQTNYVAPQLTPLTQYFIRQGARMYAFESSIASHNLS</sequence>
<dbReference type="InterPro" id="IPR021740">
    <property type="entry name" value="Velvet"/>
</dbReference>
<evidence type="ECO:0000256" key="2">
    <source>
        <dbReference type="ARBA" id="ARBA00023015"/>
    </source>
</evidence>
<evidence type="ECO:0000256" key="5">
    <source>
        <dbReference type="SAM" id="MobiDB-lite"/>
    </source>
</evidence>
<proteinExistence type="predicted"/>
<evidence type="ECO:0000313" key="7">
    <source>
        <dbReference type="EMBL" id="KLO17963.1"/>
    </source>
</evidence>
<keyword evidence="8" id="KW-1185">Reference proteome</keyword>
<dbReference type="GO" id="GO:0005634">
    <property type="term" value="C:nucleus"/>
    <property type="evidence" value="ECO:0007669"/>
    <property type="project" value="UniProtKB-SubCell"/>
</dbReference>